<comment type="caution">
    <text evidence="3">The sequence shown here is derived from an EMBL/GenBank/DDBJ whole genome shotgun (WGS) entry which is preliminary data.</text>
</comment>
<keyword evidence="2" id="KW-0812">Transmembrane</keyword>
<feature type="compositionally biased region" description="Basic and acidic residues" evidence="1">
    <location>
        <begin position="671"/>
        <end position="709"/>
    </location>
</feature>
<name>A0AAE1CEA8_9PEZI</name>
<protein>
    <submittedName>
        <fullName evidence="3">Uncharacterized protein</fullName>
    </submittedName>
</protein>
<dbReference type="PANTHER" id="PTHR35394">
    <property type="entry name" value="DUF3176 DOMAIN-CONTAINING PROTEIN"/>
    <property type="match status" value="1"/>
</dbReference>
<dbReference type="AlphaFoldDB" id="A0AAE1CEA8"/>
<dbReference type="PANTHER" id="PTHR35394:SF5">
    <property type="entry name" value="DUF3176 DOMAIN-CONTAINING PROTEIN"/>
    <property type="match status" value="1"/>
</dbReference>
<organism evidence="3 4">
    <name type="scientific">Podospora appendiculata</name>
    <dbReference type="NCBI Taxonomy" id="314037"/>
    <lineage>
        <taxon>Eukaryota</taxon>
        <taxon>Fungi</taxon>
        <taxon>Dikarya</taxon>
        <taxon>Ascomycota</taxon>
        <taxon>Pezizomycotina</taxon>
        <taxon>Sordariomycetes</taxon>
        <taxon>Sordariomycetidae</taxon>
        <taxon>Sordariales</taxon>
        <taxon>Podosporaceae</taxon>
        <taxon>Podospora</taxon>
    </lineage>
</organism>
<keyword evidence="2" id="KW-1133">Transmembrane helix</keyword>
<feature type="transmembrane region" description="Helical" evidence="2">
    <location>
        <begin position="588"/>
        <end position="611"/>
    </location>
</feature>
<accession>A0AAE1CEA8</accession>
<proteinExistence type="predicted"/>
<dbReference type="Proteomes" id="UP001270362">
    <property type="component" value="Unassembled WGS sequence"/>
</dbReference>
<evidence type="ECO:0000256" key="2">
    <source>
        <dbReference type="SAM" id="Phobius"/>
    </source>
</evidence>
<dbReference type="Pfam" id="PF11374">
    <property type="entry name" value="DUF3176"/>
    <property type="match status" value="1"/>
</dbReference>
<feature type="region of interest" description="Disordered" evidence="1">
    <location>
        <begin position="670"/>
        <end position="719"/>
    </location>
</feature>
<evidence type="ECO:0000313" key="4">
    <source>
        <dbReference type="Proteomes" id="UP001270362"/>
    </source>
</evidence>
<keyword evidence="2" id="KW-0472">Membrane</keyword>
<sequence>MATHSEAEMDAEIQVQAMFTQHALDSRQDSLASNLDTTLTLVDGTSITPTPSDSSTKAAPGRLTTWYYLRQWSFEFQCIVTSFACLIATIVILKVFDDHPLPNMPTYFSLNSIVALLTTIGKAAFAISIAEAMSQCKWNWLRGAEQPLSDFAAFDDGSRGWWGSLALMKVTRWKNYATLGALVTVLSIATSPITQQVVGYTVKYPASSTLNATALAIRKCSHAPSTSEEDTRWQDESGCAVYQGMIGSITQPLSPIAPNCPTGNCTYPQFNSLGLCVKTANITSHLQATRRSPQNPDDWDLTSPDYAPPNETSDYHVYLNGNCYMFTPLVIVWRNCFLNTSLTYAFNGTNAMASRVLSMPILYALPDDPNLDTASLATPKSLQFRAIEVIFYFCVNTYEISFRQGVARTETVASSAKQHPLSRAKPVEMDCEIDHIHTGRSTTSCYYGSRDPQADWAKEPPLIFTDPDAPPGASDPDHIFQVGAMTQTAFAFAIQRSLGSWGSKASEKRVIYENYGGFQLVQALYGTRPYEDGTIYAAVQTYVQNIAISLNNLMRAQPPTNKSALQNTITYPIAGDALENVTYIQIHWGWLSFIAVELVLSTLFLAITVISTRRHKVGVLKGSTLATLLAPGAEWRTRLGGVEMMASKSEQKRMLAHRVHFTGDEIVLVKSGEEESGRGQEDVGERGEEWDGGMSRDRGKLGDSPDETGRGSGNNTHHV</sequence>
<evidence type="ECO:0000313" key="3">
    <source>
        <dbReference type="EMBL" id="KAK3690529.1"/>
    </source>
</evidence>
<keyword evidence="4" id="KW-1185">Reference proteome</keyword>
<feature type="transmembrane region" description="Helical" evidence="2">
    <location>
        <begin position="108"/>
        <end position="130"/>
    </location>
</feature>
<gene>
    <name evidence="3" type="ORF">B0T22DRAFT_516109</name>
</gene>
<dbReference type="InterPro" id="IPR021514">
    <property type="entry name" value="DUF3176"/>
</dbReference>
<reference evidence="3" key="1">
    <citation type="journal article" date="2023" name="Mol. Phylogenet. Evol.">
        <title>Genome-scale phylogeny and comparative genomics of the fungal order Sordariales.</title>
        <authorList>
            <person name="Hensen N."/>
            <person name="Bonometti L."/>
            <person name="Westerberg I."/>
            <person name="Brannstrom I.O."/>
            <person name="Guillou S."/>
            <person name="Cros-Aarteil S."/>
            <person name="Calhoun S."/>
            <person name="Haridas S."/>
            <person name="Kuo A."/>
            <person name="Mondo S."/>
            <person name="Pangilinan J."/>
            <person name="Riley R."/>
            <person name="LaButti K."/>
            <person name="Andreopoulos B."/>
            <person name="Lipzen A."/>
            <person name="Chen C."/>
            <person name="Yan M."/>
            <person name="Daum C."/>
            <person name="Ng V."/>
            <person name="Clum A."/>
            <person name="Steindorff A."/>
            <person name="Ohm R.A."/>
            <person name="Martin F."/>
            <person name="Silar P."/>
            <person name="Natvig D.O."/>
            <person name="Lalanne C."/>
            <person name="Gautier V."/>
            <person name="Ament-Velasquez S.L."/>
            <person name="Kruys A."/>
            <person name="Hutchinson M.I."/>
            <person name="Powell A.J."/>
            <person name="Barry K."/>
            <person name="Miller A.N."/>
            <person name="Grigoriev I.V."/>
            <person name="Debuchy R."/>
            <person name="Gladieux P."/>
            <person name="Hiltunen Thoren M."/>
            <person name="Johannesson H."/>
        </authorList>
    </citation>
    <scope>NUCLEOTIDE SEQUENCE</scope>
    <source>
        <strain evidence="3">CBS 314.62</strain>
    </source>
</reference>
<dbReference type="EMBL" id="JAULSO010000002">
    <property type="protein sequence ID" value="KAK3690529.1"/>
    <property type="molecule type" value="Genomic_DNA"/>
</dbReference>
<feature type="transmembrane region" description="Helical" evidence="2">
    <location>
        <begin position="176"/>
        <end position="194"/>
    </location>
</feature>
<evidence type="ECO:0000256" key="1">
    <source>
        <dbReference type="SAM" id="MobiDB-lite"/>
    </source>
</evidence>
<feature type="transmembrane region" description="Helical" evidence="2">
    <location>
        <begin position="76"/>
        <end position="96"/>
    </location>
</feature>
<reference evidence="3" key="2">
    <citation type="submission" date="2023-06" db="EMBL/GenBank/DDBJ databases">
        <authorList>
            <consortium name="Lawrence Berkeley National Laboratory"/>
            <person name="Haridas S."/>
            <person name="Hensen N."/>
            <person name="Bonometti L."/>
            <person name="Westerberg I."/>
            <person name="Brannstrom I.O."/>
            <person name="Guillou S."/>
            <person name="Cros-Aarteil S."/>
            <person name="Calhoun S."/>
            <person name="Kuo A."/>
            <person name="Mondo S."/>
            <person name="Pangilinan J."/>
            <person name="Riley R."/>
            <person name="Labutti K."/>
            <person name="Andreopoulos B."/>
            <person name="Lipzen A."/>
            <person name="Chen C."/>
            <person name="Yanf M."/>
            <person name="Daum C."/>
            <person name="Ng V."/>
            <person name="Clum A."/>
            <person name="Steindorff A."/>
            <person name="Ohm R."/>
            <person name="Martin F."/>
            <person name="Silar P."/>
            <person name="Natvig D."/>
            <person name="Lalanne C."/>
            <person name="Gautier V."/>
            <person name="Ament-Velasquez S.L."/>
            <person name="Kruys A."/>
            <person name="Hutchinson M.I."/>
            <person name="Powell A.J."/>
            <person name="Barry K."/>
            <person name="Miller A.N."/>
            <person name="Grigoriev I.V."/>
            <person name="Debuchy R."/>
            <person name="Gladieux P."/>
            <person name="Thoren M.H."/>
            <person name="Johannesson H."/>
        </authorList>
    </citation>
    <scope>NUCLEOTIDE SEQUENCE</scope>
    <source>
        <strain evidence="3">CBS 314.62</strain>
    </source>
</reference>